<feature type="domain" description="NEL" evidence="15">
    <location>
        <begin position="1243"/>
        <end position="1537"/>
    </location>
</feature>
<comment type="subcellular location">
    <subcellularLocation>
        <location evidence="2">Cell membrane</location>
        <topology evidence="2">Single-pass membrane protein</topology>
    </subcellularLocation>
</comment>
<gene>
    <name evidence="16" type="ORF">ACS77_18065</name>
</gene>
<evidence type="ECO:0000259" key="15">
    <source>
        <dbReference type="PROSITE" id="PS52053"/>
    </source>
</evidence>
<keyword evidence="9" id="KW-0843">Virulence</keyword>
<dbReference type="Pfam" id="PF14496">
    <property type="entry name" value="NEL"/>
    <property type="match status" value="1"/>
</dbReference>
<name>A0A0L1MAZ5_PSESX</name>
<keyword evidence="14" id="KW-1035">Host cytoplasm</keyword>
<dbReference type="Gene3D" id="3.80.10.10">
    <property type="entry name" value="Ribonuclease Inhibitor"/>
    <property type="match status" value="1"/>
</dbReference>
<dbReference type="PROSITE" id="PS52053">
    <property type="entry name" value="NEL"/>
    <property type="match status" value="1"/>
</dbReference>
<evidence type="ECO:0000313" key="16">
    <source>
        <dbReference type="EMBL" id="KNH25647.1"/>
    </source>
</evidence>
<keyword evidence="14" id="KW-0964">Secreted</keyword>
<evidence type="ECO:0000256" key="1">
    <source>
        <dbReference type="ARBA" id="ARBA00000900"/>
    </source>
</evidence>
<evidence type="ECO:0000256" key="12">
    <source>
        <dbReference type="ARBA" id="ARBA00023157"/>
    </source>
</evidence>
<dbReference type="OrthoDB" id="1467561at2"/>
<proteinExistence type="inferred from homology"/>
<dbReference type="Gene3D" id="1.20.58.360">
    <property type="entry name" value="Shigella T3SS effector IpaH defines"/>
    <property type="match status" value="1"/>
</dbReference>
<protein>
    <recommendedName>
        <fullName evidence="3">RING-type E3 ubiquitin transferase</fullName>
        <ecNumber evidence="3">2.3.2.27</ecNumber>
    </recommendedName>
</protein>
<dbReference type="PATRIC" id="fig|317.197.peg.3080"/>
<dbReference type="Proteomes" id="UP000036955">
    <property type="component" value="Unassembled WGS sequence"/>
</dbReference>
<evidence type="ECO:0000256" key="13">
    <source>
        <dbReference type="ARBA" id="ARBA00023303"/>
    </source>
</evidence>
<evidence type="ECO:0000256" key="3">
    <source>
        <dbReference type="ARBA" id="ARBA00012483"/>
    </source>
</evidence>
<comment type="catalytic activity">
    <reaction evidence="1">
        <text>S-ubiquitinyl-[E2 ubiquitin-conjugating enzyme]-L-cysteine + [acceptor protein]-L-lysine = [E2 ubiquitin-conjugating enzyme]-L-cysteine + N(6)-ubiquitinyl-[acceptor protein]-L-lysine.</text>
        <dbReference type="EC" id="2.3.2.27"/>
    </reaction>
</comment>
<evidence type="ECO:0000256" key="6">
    <source>
        <dbReference type="ARBA" id="ARBA00022692"/>
    </source>
</evidence>
<dbReference type="SUPFAM" id="SSF52058">
    <property type="entry name" value="L domain-like"/>
    <property type="match status" value="1"/>
</dbReference>
<evidence type="ECO:0000313" key="17">
    <source>
        <dbReference type="Proteomes" id="UP000036955"/>
    </source>
</evidence>
<dbReference type="EC" id="2.3.2.27" evidence="3"/>
<keyword evidence="5" id="KW-1003">Cell membrane</keyword>
<dbReference type="GO" id="GO:0034220">
    <property type="term" value="P:monoatomic ion transmembrane transport"/>
    <property type="evidence" value="ECO:0007669"/>
    <property type="project" value="UniProtKB-KW"/>
</dbReference>
<keyword evidence="12" id="KW-1015">Disulfide bond</keyword>
<keyword evidence="10" id="KW-0406">Ion transport</keyword>
<dbReference type="EMBL" id="LFQK01000030">
    <property type="protein sequence ID" value="KNH25647.1"/>
    <property type="molecule type" value="Genomic_DNA"/>
</dbReference>
<dbReference type="InterPro" id="IPR029487">
    <property type="entry name" value="NEL_dom"/>
</dbReference>
<evidence type="ECO:0000256" key="9">
    <source>
        <dbReference type="ARBA" id="ARBA00023026"/>
    </source>
</evidence>
<keyword evidence="14" id="KW-0808">Transferase</keyword>
<dbReference type="Pfam" id="PF20178">
    <property type="entry name" value="ToxA_N"/>
    <property type="match status" value="1"/>
</dbReference>
<accession>A0A0L1MAZ5</accession>
<comment type="similarity">
    <text evidence="14">Belongs to the LRR-containing bacterial E3 ligase family.</text>
</comment>
<dbReference type="PANTHER" id="PTHR46473:SF10">
    <property type="entry name" value="LD45603P-RELATED"/>
    <property type="match status" value="1"/>
</dbReference>
<evidence type="ECO:0000256" key="5">
    <source>
        <dbReference type="ARBA" id="ARBA00022475"/>
    </source>
</evidence>
<dbReference type="GO" id="GO:0005576">
    <property type="term" value="C:extracellular region"/>
    <property type="evidence" value="ECO:0007669"/>
    <property type="project" value="UniProtKB-UniRule"/>
</dbReference>
<evidence type="ECO:0000256" key="10">
    <source>
        <dbReference type="ARBA" id="ARBA00023065"/>
    </source>
</evidence>
<evidence type="ECO:0000256" key="2">
    <source>
        <dbReference type="ARBA" id="ARBA00004162"/>
    </source>
</evidence>
<dbReference type="GO" id="GO:0005886">
    <property type="term" value="C:plasma membrane"/>
    <property type="evidence" value="ECO:0007669"/>
    <property type="project" value="UniProtKB-SubCell"/>
</dbReference>
<sequence>MSITPLTPESIHHELIRNAIPPWLTDASLQRVSALKTVRLNLPDWHRTASASEHQRLKEDIKDHWVAQNSVDKALSELQDVYAFAEPILKKALKDRFGLEEDVKETWLRLYEPVKTSWWVHDFASGNQSRTVSLLDAALHNFSSSETFTADSEFITRPDNRGHFRTKPIKHTMRIDQFKTLCRDLNLGAQYERHLKSFLLPADRLASNVLRYRVTQSQKSALKAAARMALMKKDLSQHAYAVVQGMLNEQKKPIWNGKAVSYYNLAMMDVALTGIVLITADVLTSNVPEPLIACVPNDPEHPLKEYPSSIEFMAELTRQLRDDPASPTPGSGRYQTFFSQFIAHSQRGAFFARLNARLSQVKWHQAAPGPNTPSWRETPVDNPNLQFSLSKIEDDRQTRFDGNLWKYLYQQKLNKILNDARDIVISTDYADRMARWAWWDNLEKMLSDILNVALLVATPLVPGLGELMLAYTAYQLTDEVVEGIVDLAEGHLAEAGEQAIGVLESVVQLGAFAAGAAVGKVANHKLSSFVEGLKPVQLADGKTRLWNPDLAPYQQPPSVALPSDTRPDTLGLYQHQGKRLLPLDGQLFEVEKAPDSDQHRIKHPQRTDAYAPALTHNGEGAWVSETENPRSWEGATLMRRIGHRVDTFTDTQLEQIRQISGTDETVLRRVHVDRAPLPPLLTDTLQRLGTSEKAAKVLSPDVTLLLIDFPDLPTPVAEKIIKGATLQEQQQMTQQRRLPLRLKTQARELQFETQSVRAAQGLYQDELINIDTERLLLGTLRTYTDTFGDLRIEIHQAAFDGELRCSAGPEDARLVRVLIRDEAGKYEVRDSADQPIHAADDFLEAVLHAIGTDQQKVLGYKPGDAKRFRQWLIAKSAAPSERRTVLAESPIRTIAEHETQLLVRGGFLSRDGYTLEERIQDLHPHFSENEVEAYAKALTDKGQPLVAIEQQRTELNTLRSILSRWRYRHGPEINYENPDIPSDTTESLSFRDNGGDHLVERLIDCFERRHSDLDSRTNPDSYTLDLSREMLPVNLETWWAKRPLELREFTDKVTVLKLDNTRFSGKTDGLLKNFPRLRELSAKSCELTALPEQIGTLRQLERLRLSDNEIVLDEQAVEKLKDLTYLEILRLDENPLGRVVDISRMPRLKVVSLKDTVIRTWPKGTLARPRPRGFVLDLRDNPISLIPDVVPGRPEAWVVGRTRLDVGNLSERNQMLYQEIRRSVQLPPEPIVSSNSLGEWPVNSHYNAQGWKDVPGWGIDRAHLESELRNEPRSERFLAVLLETKKSADYLAGGEAQKQLLQRVWRMQDAAYIDTPLREQLFTMAIEPVNCEDAGAQLFNQMGIRVLVSEAYSYATDQAELELKLVNLAKGAARLEQVNDIARADVATRGEGFDEVEIYLAYQTGLADSLDLPWQSKGMRYRESSGVNDDIINEAFDTVLALGEGDGLVSRMLEQDFWENHLAERYPVRMETNKQRHMVLFEQLETLRNTQREWVESTSDEQRAQLRNRLRELMNDLPVPETVVYADEPISDTQYDRLLVDLGDAEKELSRSLTREAMERAGQ</sequence>
<dbReference type="InterPro" id="IPR032675">
    <property type="entry name" value="LRR_dom_sf"/>
</dbReference>
<keyword evidence="11" id="KW-0472">Membrane</keyword>
<keyword evidence="14" id="KW-0833">Ubl conjugation pathway</keyword>
<keyword evidence="14" id="KW-0832">Ubl conjugation</keyword>
<dbReference type="PANTHER" id="PTHR46473">
    <property type="entry name" value="GH08155P"/>
    <property type="match status" value="1"/>
</dbReference>
<evidence type="ECO:0000256" key="4">
    <source>
        <dbReference type="ARBA" id="ARBA00022448"/>
    </source>
</evidence>
<keyword evidence="4" id="KW-0813">Transport</keyword>
<organism evidence="16 17">
    <name type="scientific">Pseudomonas syringae</name>
    <dbReference type="NCBI Taxonomy" id="317"/>
    <lineage>
        <taxon>Bacteria</taxon>
        <taxon>Pseudomonadati</taxon>
        <taxon>Pseudomonadota</taxon>
        <taxon>Gammaproteobacteria</taxon>
        <taxon>Pseudomonadales</taxon>
        <taxon>Pseudomonadaceae</taxon>
        <taxon>Pseudomonas</taxon>
    </lineage>
</organism>
<dbReference type="InterPro" id="IPR046673">
    <property type="entry name" value="ToxA_N"/>
</dbReference>
<comment type="caution">
    <text evidence="16">The sequence shown here is derived from an EMBL/GenBank/DDBJ whole genome shotgun (WGS) entry which is preliminary data.</text>
</comment>
<dbReference type="GO" id="GO:0016567">
    <property type="term" value="P:protein ubiquitination"/>
    <property type="evidence" value="ECO:0007669"/>
    <property type="project" value="InterPro"/>
</dbReference>
<evidence type="ECO:0000256" key="8">
    <source>
        <dbReference type="ARBA" id="ARBA00022989"/>
    </source>
</evidence>
<keyword evidence="6" id="KW-0812">Transmembrane</keyword>
<keyword evidence="8" id="KW-1133">Transmembrane helix</keyword>
<keyword evidence="7" id="KW-0732">Signal</keyword>
<reference evidence="16 17" key="1">
    <citation type="submission" date="2015-06" db="EMBL/GenBank/DDBJ databases">
        <authorList>
            <person name="Hoefler B.C."/>
            <person name="Straight P.D."/>
        </authorList>
    </citation>
    <scope>NUCLEOTIDE SEQUENCE [LARGE SCALE GENOMIC DNA]</scope>
    <source>
        <strain evidence="16 17">Riq4</strain>
    </source>
</reference>
<evidence type="ECO:0000256" key="11">
    <source>
        <dbReference type="ARBA" id="ARBA00023136"/>
    </source>
</evidence>
<evidence type="ECO:0000256" key="14">
    <source>
        <dbReference type="PROSITE-ProRule" id="PRU01398"/>
    </source>
</evidence>
<feature type="active site" description="Glycyl thioester intermediate" evidence="14">
    <location>
        <position position="1331"/>
    </location>
</feature>
<keyword evidence="13" id="KW-0407">Ion channel</keyword>
<dbReference type="InterPro" id="IPR051432">
    <property type="entry name" value="KCNMA1_auxiliary"/>
</dbReference>
<comment type="PTM">
    <text evidence="14">Ubiquitinated in the presence of host E1 ubiquitin-activating enzyme, E2 ubiquitin-conjugating enzyme and ubiquitin.</text>
</comment>
<dbReference type="GO" id="GO:0061630">
    <property type="term" value="F:ubiquitin protein ligase activity"/>
    <property type="evidence" value="ECO:0007669"/>
    <property type="project" value="UniProtKB-EC"/>
</dbReference>
<evidence type="ECO:0000256" key="7">
    <source>
        <dbReference type="ARBA" id="ARBA00022729"/>
    </source>
</evidence>